<reference evidence="10" key="1">
    <citation type="submission" date="2021-04" db="EMBL/GenBank/DDBJ databases">
        <authorList>
            <consortium name="Molecular Ecology Group"/>
        </authorList>
    </citation>
    <scope>NUCLEOTIDE SEQUENCE</scope>
</reference>
<evidence type="ECO:0000313" key="10">
    <source>
        <dbReference type="EMBL" id="CAG5133424.1"/>
    </source>
</evidence>
<dbReference type="PANTHER" id="PTHR22770:SF13">
    <property type="entry name" value="RING-TYPE DOMAIN-CONTAINING PROTEIN"/>
    <property type="match status" value="1"/>
</dbReference>
<name>A0A8S3ZX38_9EUPU</name>
<accession>A0A8S3ZX38</accession>
<dbReference type="SUPFAM" id="SSF90209">
    <property type="entry name" value="Ran binding protein zinc finger-like"/>
    <property type="match status" value="1"/>
</dbReference>
<dbReference type="InterPro" id="IPR051628">
    <property type="entry name" value="LUBAC_E3_Ligases"/>
</dbReference>
<sequence>MESLSVLGDKLAAAIHAGDSKEAALLVSQLSNMKLKLDINIKQEAQEQRNSEQEFSVRVHVEDRISDGCYFYLLVKSSDTIQDLKRKVMLKYNFPEEVQRWIIGKKIPDNENKLSQCGVKGPGHTLYLYLVTARSVGLSRQDYESRHQALEQAGMVSSKQFIQTGSSSPAQRESPEPYWPAPLSPRETQTQNYSNNHSPVLASSPVFGIGEVDSGQNSYGPARQTSKRSLSSGSSLIQEMLMAPNLSSLAASESQPKLATQDSGIGHWPADFEGGMPRLPTATKPRAPSSTPPSKNEKIGWECPMCTFINLPMRPGCEMCSGPRPSNYKIPSDYNMTPEEVLLLENDKRLEMMTREATPSDRLAMFSQQPDFFAQHRDQQINGIMNNNNIVTENHWDSSVNNQLIDDEYIYVPNGSDWTNAQEVALSASPSFEVETRPQQHNSRWGQNSRRSLPVAAPPPYPQQLQPNVQAAKRNSIASHLINFLSQNATQHESSVDN</sequence>
<dbReference type="Gene3D" id="2.30.30.380">
    <property type="entry name" value="Zn-finger domain of Sec23/24"/>
    <property type="match status" value="1"/>
</dbReference>
<dbReference type="GO" id="GO:0043130">
    <property type="term" value="F:ubiquitin binding"/>
    <property type="evidence" value="ECO:0007669"/>
    <property type="project" value="TreeGrafter"/>
</dbReference>
<dbReference type="InterPro" id="IPR029071">
    <property type="entry name" value="Ubiquitin-like_domsf"/>
</dbReference>
<dbReference type="AlphaFoldDB" id="A0A8S3ZX38"/>
<feature type="domain" description="RanBP2-type" evidence="9">
    <location>
        <begin position="295"/>
        <end position="326"/>
    </location>
</feature>
<dbReference type="GO" id="GO:0071797">
    <property type="term" value="C:LUBAC complex"/>
    <property type="evidence" value="ECO:0007669"/>
    <property type="project" value="TreeGrafter"/>
</dbReference>
<keyword evidence="3 6" id="KW-0863">Zinc-finger</keyword>
<dbReference type="EMBL" id="CAJHNH020006201">
    <property type="protein sequence ID" value="CAG5133424.1"/>
    <property type="molecule type" value="Genomic_DNA"/>
</dbReference>
<protein>
    <recommendedName>
        <fullName evidence="12">RanBP2-type domain-containing protein</fullName>
    </recommendedName>
</protein>
<dbReference type="InterPro" id="IPR036443">
    <property type="entry name" value="Znf_RanBP2_sf"/>
</dbReference>
<evidence type="ECO:0000259" key="8">
    <source>
        <dbReference type="PROSITE" id="PS50053"/>
    </source>
</evidence>
<dbReference type="PANTHER" id="PTHR22770">
    <property type="entry name" value="UBIQUITIN CONJUGATING ENZYME 7 INTERACTING PROTEIN-RELATED"/>
    <property type="match status" value="1"/>
</dbReference>
<dbReference type="PROSITE" id="PS01358">
    <property type="entry name" value="ZF_RANBP2_1"/>
    <property type="match status" value="1"/>
</dbReference>
<dbReference type="Proteomes" id="UP000678393">
    <property type="component" value="Unassembled WGS sequence"/>
</dbReference>
<dbReference type="GO" id="GO:0043161">
    <property type="term" value="P:proteasome-mediated ubiquitin-dependent protein catabolic process"/>
    <property type="evidence" value="ECO:0007669"/>
    <property type="project" value="TreeGrafter"/>
</dbReference>
<evidence type="ECO:0000256" key="1">
    <source>
        <dbReference type="ARBA" id="ARBA00004906"/>
    </source>
</evidence>
<evidence type="ECO:0000259" key="9">
    <source>
        <dbReference type="PROSITE" id="PS50199"/>
    </source>
</evidence>
<dbReference type="CDD" id="cd01799">
    <property type="entry name" value="Ubl_HOIL1"/>
    <property type="match status" value="1"/>
</dbReference>
<keyword evidence="4" id="KW-0833">Ubl conjugation pathway</keyword>
<dbReference type="GO" id="GO:0008270">
    <property type="term" value="F:zinc ion binding"/>
    <property type="evidence" value="ECO:0007669"/>
    <property type="project" value="UniProtKB-KW"/>
</dbReference>
<feature type="region of interest" description="Disordered" evidence="7">
    <location>
        <begin position="212"/>
        <end position="233"/>
    </location>
</feature>
<feature type="compositionally biased region" description="Polar residues" evidence="7">
    <location>
        <begin position="186"/>
        <end position="195"/>
    </location>
</feature>
<evidence type="ECO:0000256" key="4">
    <source>
        <dbReference type="ARBA" id="ARBA00022786"/>
    </source>
</evidence>
<evidence type="ECO:0000256" key="7">
    <source>
        <dbReference type="SAM" id="MobiDB-lite"/>
    </source>
</evidence>
<feature type="compositionally biased region" description="Polar residues" evidence="7">
    <location>
        <begin position="437"/>
        <end position="451"/>
    </location>
</feature>
<evidence type="ECO:0000256" key="2">
    <source>
        <dbReference type="ARBA" id="ARBA00022723"/>
    </source>
</evidence>
<feature type="region of interest" description="Disordered" evidence="7">
    <location>
        <begin position="158"/>
        <end position="195"/>
    </location>
</feature>
<keyword evidence="5" id="KW-0862">Zinc</keyword>
<evidence type="ECO:0000256" key="3">
    <source>
        <dbReference type="ARBA" id="ARBA00022771"/>
    </source>
</evidence>
<dbReference type="PROSITE" id="PS50199">
    <property type="entry name" value="ZF_RANBP2_2"/>
    <property type="match status" value="1"/>
</dbReference>
<keyword evidence="2" id="KW-0479">Metal-binding</keyword>
<feature type="domain" description="Ubiquitin-like" evidence="8">
    <location>
        <begin position="59"/>
        <end position="120"/>
    </location>
</feature>
<dbReference type="PROSITE" id="PS50053">
    <property type="entry name" value="UBIQUITIN_2"/>
    <property type="match status" value="1"/>
</dbReference>
<comment type="pathway">
    <text evidence="1">Protein modification; protein ubiquitination.</text>
</comment>
<feature type="region of interest" description="Disordered" evidence="7">
    <location>
        <begin position="259"/>
        <end position="297"/>
    </location>
</feature>
<dbReference type="InterPro" id="IPR001876">
    <property type="entry name" value="Znf_RanBP2"/>
</dbReference>
<feature type="compositionally biased region" description="Polar residues" evidence="7">
    <location>
        <begin position="158"/>
        <end position="171"/>
    </location>
</feature>
<dbReference type="SMART" id="SM00547">
    <property type="entry name" value="ZnF_RBZ"/>
    <property type="match status" value="1"/>
</dbReference>
<evidence type="ECO:0008006" key="12">
    <source>
        <dbReference type="Google" id="ProtNLM"/>
    </source>
</evidence>
<gene>
    <name evidence="10" type="ORF">CUNI_LOCUS18982</name>
</gene>
<dbReference type="SUPFAM" id="SSF54236">
    <property type="entry name" value="Ubiquitin-like"/>
    <property type="match status" value="1"/>
</dbReference>
<comment type="caution">
    <text evidence="10">The sequence shown here is derived from an EMBL/GenBank/DDBJ whole genome shotgun (WGS) entry which is preliminary data.</text>
</comment>
<organism evidence="10 11">
    <name type="scientific">Candidula unifasciata</name>
    <dbReference type="NCBI Taxonomy" id="100452"/>
    <lineage>
        <taxon>Eukaryota</taxon>
        <taxon>Metazoa</taxon>
        <taxon>Spiralia</taxon>
        <taxon>Lophotrochozoa</taxon>
        <taxon>Mollusca</taxon>
        <taxon>Gastropoda</taxon>
        <taxon>Heterobranchia</taxon>
        <taxon>Euthyneura</taxon>
        <taxon>Panpulmonata</taxon>
        <taxon>Eupulmonata</taxon>
        <taxon>Stylommatophora</taxon>
        <taxon>Helicina</taxon>
        <taxon>Helicoidea</taxon>
        <taxon>Geomitridae</taxon>
        <taxon>Candidula</taxon>
    </lineage>
</organism>
<dbReference type="Gene3D" id="3.10.20.90">
    <property type="entry name" value="Phosphatidylinositol 3-kinase Catalytic Subunit, Chain A, domain 1"/>
    <property type="match status" value="1"/>
</dbReference>
<feature type="region of interest" description="Disordered" evidence="7">
    <location>
        <begin position="430"/>
        <end position="461"/>
    </location>
</feature>
<evidence type="ECO:0000256" key="6">
    <source>
        <dbReference type="PROSITE-ProRule" id="PRU00322"/>
    </source>
</evidence>
<proteinExistence type="predicted"/>
<keyword evidence="11" id="KW-1185">Reference proteome</keyword>
<dbReference type="GO" id="GO:0004842">
    <property type="term" value="F:ubiquitin-protein transferase activity"/>
    <property type="evidence" value="ECO:0007669"/>
    <property type="project" value="TreeGrafter"/>
</dbReference>
<dbReference type="OrthoDB" id="261960at2759"/>
<dbReference type="InterPro" id="IPR000626">
    <property type="entry name" value="Ubiquitin-like_dom"/>
</dbReference>
<dbReference type="GO" id="GO:0097039">
    <property type="term" value="P:protein linear polyubiquitination"/>
    <property type="evidence" value="ECO:0007669"/>
    <property type="project" value="TreeGrafter"/>
</dbReference>
<evidence type="ECO:0000313" key="11">
    <source>
        <dbReference type="Proteomes" id="UP000678393"/>
    </source>
</evidence>
<evidence type="ECO:0000256" key="5">
    <source>
        <dbReference type="ARBA" id="ARBA00022833"/>
    </source>
</evidence>